<dbReference type="AlphaFoldDB" id="A0A8B8K3N3"/>
<evidence type="ECO:0000256" key="1">
    <source>
        <dbReference type="ARBA" id="ARBA00022722"/>
    </source>
</evidence>
<organism evidence="3 4">
    <name type="scientific">Abrus precatorius</name>
    <name type="common">Indian licorice</name>
    <name type="synonym">Glycine abrus</name>
    <dbReference type="NCBI Taxonomy" id="3816"/>
    <lineage>
        <taxon>Eukaryota</taxon>
        <taxon>Viridiplantae</taxon>
        <taxon>Streptophyta</taxon>
        <taxon>Embryophyta</taxon>
        <taxon>Tracheophyta</taxon>
        <taxon>Spermatophyta</taxon>
        <taxon>Magnoliopsida</taxon>
        <taxon>eudicotyledons</taxon>
        <taxon>Gunneridae</taxon>
        <taxon>Pentapetalae</taxon>
        <taxon>rosids</taxon>
        <taxon>fabids</taxon>
        <taxon>Fabales</taxon>
        <taxon>Fabaceae</taxon>
        <taxon>Papilionoideae</taxon>
        <taxon>50 kb inversion clade</taxon>
        <taxon>NPAAA clade</taxon>
        <taxon>indigoferoid/millettioid clade</taxon>
        <taxon>Abreae</taxon>
        <taxon>Abrus</taxon>
    </lineage>
</organism>
<dbReference type="InterPro" id="IPR012337">
    <property type="entry name" value="RNaseH-like_sf"/>
</dbReference>
<dbReference type="GO" id="GO:0003676">
    <property type="term" value="F:nucleic acid binding"/>
    <property type="evidence" value="ECO:0007669"/>
    <property type="project" value="InterPro"/>
</dbReference>
<gene>
    <name evidence="4" type="primary">LOC113852232</name>
</gene>
<dbReference type="Proteomes" id="UP000694853">
    <property type="component" value="Unplaced"/>
</dbReference>
<dbReference type="PANTHER" id="PTHR13620:SF59">
    <property type="entry name" value="POLYNUCLEOTIDYL TRANSFERASE, RIBONUCLEASE H-LIKE SUPERFAMILY PROTEIN"/>
    <property type="match status" value="1"/>
</dbReference>
<sequence>MVISYSIERCPCNHQPHFDHHLYDVDLHGTVFTVTVTASPFTADCWLNKTLNRNAAALSSGTLVAGLGVQWTPRADGLRIADTLQLCIGRRCLIFQISRATSSPFLLRDFLVEPGTCTFVGFWNRYDRQSLWESQLGLILGSDPIDLRSLLNQELAHASVETIVESFLGYSGVRTRIQVSLSNWGAFTLTDDQVLQASLNARCAYLIGHAVEAWRPR</sequence>
<name>A0A8B8K3N3_ABRPR</name>
<dbReference type="SUPFAM" id="SSF53098">
    <property type="entry name" value="Ribonuclease H-like"/>
    <property type="match status" value="1"/>
</dbReference>
<keyword evidence="1" id="KW-0540">Nuclease</keyword>
<evidence type="ECO:0000313" key="3">
    <source>
        <dbReference type="Proteomes" id="UP000694853"/>
    </source>
</evidence>
<dbReference type="OrthoDB" id="10261556at2759"/>
<evidence type="ECO:0000313" key="4">
    <source>
        <dbReference type="RefSeq" id="XP_027338271.1"/>
    </source>
</evidence>
<dbReference type="GO" id="GO:0005634">
    <property type="term" value="C:nucleus"/>
    <property type="evidence" value="ECO:0007669"/>
    <property type="project" value="TreeGrafter"/>
</dbReference>
<reference evidence="3" key="1">
    <citation type="journal article" date="2019" name="Toxins">
        <title>Detection of Abrin-Like and Prepropulchellin-Like Toxin Genes and Transcripts Using Whole Genome Sequencing and Full-Length Transcript Sequencing of Abrus precatorius.</title>
        <authorList>
            <person name="Hovde B.T."/>
            <person name="Daligault H.E."/>
            <person name="Hanschen E.R."/>
            <person name="Kunde Y.A."/>
            <person name="Johnson M.B."/>
            <person name="Starkenburg S.R."/>
            <person name="Johnson S.L."/>
        </authorList>
    </citation>
    <scope>NUCLEOTIDE SEQUENCE [LARGE SCALE GENOMIC DNA]</scope>
</reference>
<accession>A0A8B8K3N3</accession>
<proteinExistence type="predicted"/>
<dbReference type="GeneID" id="113852232"/>
<dbReference type="GO" id="GO:0005737">
    <property type="term" value="C:cytoplasm"/>
    <property type="evidence" value="ECO:0007669"/>
    <property type="project" value="TreeGrafter"/>
</dbReference>
<keyword evidence="2" id="KW-0378">Hydrolase</keyword>
<dbReference type="RefSeq" id="XP_027338271.1">
    <property type="nucleotide sequence ID" value="XM_027482470.1"/>
</dbReference>
<dbReference type="InterPro" id="IPR051132">
    <property type="entry name" value="3-5_Exonuclease_domain"/>
</dbReference>
<dbReference type="KEGG" id="aprc:113852232"/>
<keyword evidence="3" id="KW-1185">Reference proteome</keyword>
<dbReference type="InterPro" id="IPR036397">
    <property type="entry name" value="RNaseH_sf"/>
</dbReference>
<protein>
    <submittedName>
        <fullName evidence="4">Uncharacterized protein LOC113852232</fullName>
    </submittedName>
</protein>
<evidence type="ECO:0000256" key="2">
    <source>
        <dbReference type="ARBA" id="ARBA00022801"/>
    </source>
</evidence>
<reference evidence="4" key="2">
    <citation type="submission" date="2025-08" db="UniProtKB">
        <authorList>
            <consortium name="RefSeq"/>
        </authorList>
    </citation>
    <scope>IDENTIFICATION</scope>
    <source>
        <tissue evidence="4">Young leaves</tissue>
    </source>
</reference>
<dbReference type="GO" id="GO:0008408">
    <property type="term" value="F:3'-5' exonuclease activity"/>
    <property type="evidence" value="ECO:0007669"/>
    <property type="project" value="TreeGrafter"/>
</dbReference>
<dbReference type="PANTHER" id="PTHR13620">
    <property type="entry name" value="3-5 EXONUCLEASE"/>
    <property type="match status" value="1"/>
</dbReference>
<dbReference type="Gene3D" id="3.30.420.10">
    <property type="entry name" value="Ribonuclease H-like superfamily/Ribonuclease H"/>
    <property type="match status" value="1"/>
</dbReference>